<evidence type="ECO:0000256" key="3">
    <source>
        <dbReference type="ARBA" id="ARBA00022729"/>
    </source>
</evidence>
<dbReference type="GO" id="GO:0045202">
    <property type="term" value="C:synapse"/>
    <property type="evidence" value="ECO:0007669"/>
    <property type="project" value="TreeGrafter"/>
</dbReference>
<keyword evidence="5" id="KW-0654">Proteoglycan</keyword>
<name>H3D620_TETNG</name>
<dbReference type="InterPro" id="IPR050691">
    <property type="entry name" value="Hyaluronan_bind_Proteoglycan"/>
</dbReference>
<evidence type="ECO:0000256" key="7">
    <source>
        <dbReference type="ARBA" id="ARBA00023180"/>
    </source>
</evidence>
<dbReference type="GO" id="GO:0002052">
    <property type="term" value="P:positive regulation of neuroblast proliferation"/>
    <property type="evidence" value="ECO:0007669"/>
    <property type="project" value="TreeGrafter"/>
</dbReference>
<dbReference type="HOGENOM" id="CLU_000303_0_0_1"/>
<dbReference type="PROSITE" id="PS00615">
    <property type="entry name" value="C_TYPE_LECTIN_1"/>
    <property type="match status" value="1"/>
</dbReference>
<organism evidence="19 20">
    <name type="scientific">Tetraodon nigroviridis</name>
    <name type="common">Spotted green pufferfish</name>
    <name type="synonym">Chelonodon nigroviridis</name>
    <dbReference type="NCBI Taxonomy" id="99883"/>
    <lineage>
        <taxon>Eukaryota</taxon>
        <taxon>Metazoa</taxon>
        <taxon>Chordata</taxon>
        <taxon>Craniata</taxon>
        <taxon>Vertebrata</taxon>
        <taxon>Euteleostomi</taxon>
        <taxon>Actinopterygii</taxon>
        <taxon>Neopterygii</taxon>
        <taxon>Teleostei</taxon>
        <taxon>Neoteleostei</taxon>
        <taxon>Acanthomorphata</taxon>
        <taxon>Eupercaria</taxon>
        <taxon>Tetraodontiformes</taxon>
        <taxon>Tetradontoidea</taxon>
        <taxon>Tetraodontidae</taxon>
        <taxon>Tetraodon</taxon>
    </lineage>
</organism>
<feature type="compositionally biased region" description="Low complexity" evidence="12">
    <location>
        <begin position="588"/>
        <end position="601"/>
    </location>
</feature>
<evidence type="ECO:0000259" key="17">
    <source>
        <dbReference type="PROSITE" id="PS50923"/>
    </source>
</evidence>
<dbReference type="SMART" id="SM00409">
    <property type="entry name" value="IG"/>
    <property type="match status" value="1"/>
</dbReference>
<dbReference type="InterPro" id="IPR000538">
    <property type="entry name" value="Link_dom"/>
</dbReference>
<evidence type="ECO:0000256" key="1">
    <source>
        <dbReference type="ARBA" id="ARBA00004613"/>
    </source>
</evidence>
<sequence length="892" mass="95745">MCFLLRPGVAALLLAVCLLALPPSSTSRPESGEPRLLQVSVPTSPPVAAVLGANLTLPCLVSLTHPPPTPVTNGRHAALSLPRVKWSILVNKEETEILVARGDQVQVSEAYRGRASLLYYAHSPSDLTLHLQGLRRGDSGVYRCEVQQGLEEDGDVALVKVKGVVFHHRDAAQRYAFTFQRARAACQAIGAQMASPQQLLAAYHSGYQPCDAGWLSDGSVSDPIQTPGEACSPGMGGFPGARNYGPVEPDELYDVHCYVDDIAGEVFHGSAPQGLTFREATAFCRSHGAEVATAAQLYAAWSDGLHRCSPGWLADGSLRYPAVTPGGRCGGAGPGVRSVYRHSNQTGFPEAHTRHDVYCFREEPEPGDPAEQSGSAAEGSGSASASVQDLILLMKTSVFVTLPPSFVEGGGRSPEDVTFTPVPPVQDLQGGSGEEPKLSVVLNTTHSDVEPRSPEGSGGSSGSSGGGWPEPTDLTPPSGDDEAEEVRMTLSLHQTFTASCKPGSSSSCSPAVTEELIKETPSGFTSTSLGGKIKSSSSQSCVCPPRPPPGPPQALITPVSRNLIQSFSSGKEPAAQTRRSPPAPHSPHAPATPAGASGASRSCRRPWPPRCLQPRETFQVPEPRRKEMTSAGPSGALTRCELVRGQPDLPNVSPSIFILLVILVAADPCAENPCMNGGTCVDGGPGRCVCLPAYGGDFCQTDLQLCEPGWDKFQGFCYRHVSSRQSWDAAEQHCRLSGGHLLSVMSPEEQEHVNEKYREYQWIGLNDRTIEGDFRWSDGNPLLYENWLRGQPDSYFLSGEDCAVMVWHDGGRWSDVPCNYHLSYTCKKGASSCGDPPIVPNARLFGKKRLRYETDALVRYYCEHGFVQTLRPVVRCLPSGQWEQPLITCRPR</sequence>
<dbReference type="SUPFAM" id="SSF48726">
    <property type="entry name" value="Immunoglobulin"/>
    <property type="match status" value="1"/>
</dbReference>
<dbReference type="AlphaFoldDB" id="H3D620"/>
<dbReference type="InterPro" id="IPR018378">
    <property type="entry name" value="C-type_lectin_CS"/>
</dbReference>
<dbReference type="InterPro" id="IPR036179">
    <property type="entry name" value="Ig-like_dom_sf"/>
</dbReference>
<feature type="domain" description="Sushi" evidence="17">
    <location>
        <begin position="831"/>
        <end position="891"/>
    </location>
</feature>
<dbReference type="InterPro" id="IPR013783">
    <property type="entry name" value="Ig-like_fold"/>
</dbReference>
<feature type="disulfide bond" evidence="11">
    <location>
        <begin position="308"/>
        <end position="329"/>
    </location>
</feature>
<keyword evidence="7" id="KW-0325">Glycoprotein</keyword>
<dbReference type="Proteomes" id="UP000007303">
    <property type="component" value="Unassembled WGS sequence"/>
</dbReference>
<dbReference type="SUPFAM" id="SSF57535">
    <property type="entry name" value="Complement control module/SCR domain"/>
    <property type="match status" value="1"/>
</dbReference>
<dbReference type="GO" id="GO:0007155">
    <property type="term" value="P:cell adhesion"/>
    <property type="evidence" value="ECO:0007669"/>
    <property type="project" value="InterPro"/>
</dbReference>
<feature type="domain" description="Link" evidence="18">
    <location>
        <begin position="164"/>
        <end position="259"/>
    </location>
</feature>
<keyword evidence="10" id="KW-0768">Sushi</keyword>
<evidence type="ECO:0000256" key="5">
    <source>
        <dbReference type="ARBA" id="ARBA00022974"/>
    </source>
</evidence>
<reference evidence="20" key="1">
    <citation type="journal article" date="2004" name="Nature">
        <title>Genome duplication in the teleost fish Tetraodon nigroviridis reveals the early vertebrate proto-karyotype.</title>
        <authorList>
            <person name="Jaillon O."/>
            <person name="Aury J.-M."/>
            <person name="Brunet F."/>
            <person name="Petit J.-L."/>
            <person name="Stange-Thomann N."/>
            <person name="Mauceli E."/>
            <person name="Bouneau L."/>
            <person name="Fischer C."/>
            <person name="Ozouf-Costaz C."/>
            <person name="Bernot A."/>
            <person name="Nicaud S."/>
            <person name="Jaffe D."/>
            <person name="Fisher S."/>
            <person name="Lutfalla G."/>
            <person name="Dossat C."/>
            <person name="Segurens B."/>
            <person name="Dasilva C."/>
            <person name="Salanoubat M."/>
            <person name="Levy M."/>
            <person name="Boudet N."/>
            <person name="Castellano S."/>
            <person name="Anthouard V."/>
            <person name="Jubin C."/>
            <person name="Castelli V."/>
            <person name="Katinka M."/>
            <person name="Vacherie B."/>
            <person name="Biemont C."/>
            <person name="Skalli Z."/>
            <person name="Cattolico L."/>
            <person name="Poulain J."/>
            <person name="De Berardinis V."/>
            <person name="Cruaud C."/>
            <person name="Duprat S."/>
            <person name="Brottier P."/>
            <person name="Coutanceau J.-P."/>
            <person name="Gouzy J."/>
            <person name="Parra G."/>
            <person name="Lardier G."/>
            <person name="Chapple C."/>
            <person name="McKernan K.J."/>
            <person name="McEwan P."/>
            <person name="Bosak S."/>
            <person name="Kellis M."/>
            <person name="Volff J.-N."/>
            <person name="Guigo R."/>
            <person name="Zody M.C."/>
            <person name="Mesirov J."/>
            <person name="Lindblad-Toh K."/>
            <person name="Birren B."/>
            <person name="Nusbaum C."/>
            <person name="Kahn D."/>
            <person name="Robinson-Rechavi M."/>
            <person name="Laudet V."/>
            <person name="Schachter V."/>
            <person name="Quetier F."/>
            <person name="Saurin W."/>
            <person name="Scarpelli C."/>
            <person name="Wincker P."/>
            <person name="Lander E.S."/>
            <person name="Weissenbach J."/>
            <person name="Roest Crollius H."/>
        </authorList>
    </citation>
    <scope>NUCLEOTIDE SEQUENCE [LARGE SCALE GENOMIC DNA]</scope>
</reference>
<dbReference type="PROSITE" id="PS50026">
    <property type="entry name" value="EGF_3"/>
    <property type="match status" value="1"/>
</dbReference>
<dbReference type="PROSITE" id="PS50923">
    <property type="entry name" value="SUSHI"/>
    <property type="match status" value="1"/>
</dbReference>
<dbReference type="GO" id="GO:0072534">
    <property type="term" value="C:perineuronal net"/>
    <property type="evidence" value="ECO:0007669"/>
    <property type="project" value="TreeGrafter"/>
</dbReference>
<dbReference type="Gene3D" id="2.10.25.10">
    <property type="entry name" value="Laminin"/>
    <property type="match status" value="1"/>
</dbReference>
<evidence type="ECO:0000256" key="11">
    <source>
        <dbReference type="PROSITE-ProRule" id="PRU00323"/>
    </source>
</evidence>
<dbReference type="InterPro" id="IPR000742">
    <property type="entry name" value="EGF"/>
</dbReference>
<evidence type="ECO:0000256" key="13">
    <source>
        <dbReference type="SAM" id="SignalP"/>
    </source>
</evidence>
<keyword evidence="3 13" id="KW-0732">Signal</keyword>
<reference evidence="19" key="2">
    <citation type="submission" date="2025-08" db="UniProtKB">
        <authorList>
            <consortium name="Ensembl"/>
        </authorList>
    </citation>
    <scope>IDENTIFICATION</scope>
</reference>
<dbReference type="GO" id="GO:0005615">
    <property type="term" value="C:extracellular space"/>
    <property type="evidence" value="ECO:0007669"/>
    <property type="project" value="TreeGrafter"/>
</dbReference>
<dbReference type="SMART" id="SM00181">
    <property type="entry name" value="EGF"/>
    <property type="match status" value="1"/>
</dbReference>
<evidence type="ECO:0000256" key="9">
    <source>
        <dbReference type="PROSITE-ProRule" id="PRU00076"/>
    </source>
</evidence>
<dbReference type="InterPro" id="IPR003599">
    <property type="entry name" value="Ig_sub"/>
</dbReference>
<evidence type="ECO:0000313" key="20">
    <source>
        <dbReference type="Proteomes" id="UP000007303"/>
    </source>
</evidence>
<dbReference type="SMART" id="SM00445">
    <property type="entry name" value="LINK"/>
    <property type="match status" value="2"/>
</dbReference>
<dbReference type="PRINTS" id="PR01265">
    <property type="entry name" value="LINKMODULE"/>
</dbReference>
<dbReference type="Pfam" id="PF07686">
    <property type="entry name" value="V-set"/>
    <property type="match status" value="1"/>
</dbReference>
<dbReference type="PROSITE" id="PS01241">
    <property type="entry name" value="LINK_1"/>
    <property type="match status" value="1"/>
</dbReference>
<dbReference type="Pfam" id="PF00084">
    <property type="entry name" value="Sushi"/>
    <property type="match status" value="1"/>
</dbReference>
<evidence type="ECO:0000256" key="12">
    <source>
        <dbReference type="SAM" id="MobiDB-lite"/>
    </source>
</evidence>
<accession>H3D620</accession>
<comment type="caution">
    <text evidence="9">Lacks conserved residue(s) required for the propagation of feature annotation.</text>
</comment>
<evidence type="ECO:0000256" key="6">
    <source>
        <dbReference type="ARBA" id="ARBA00023157"/>
    </source>
</evidence>
<dbReference type="CDD" id="cd00054">
    <property type="entry name" value="EGF_CA"/>
    <property type="match status" value="1"/>
</dbReference>
<dbReference type="InterPro" id="IPR016187">
    <property type="entry name" value="CTDL_fold"/>
</dbReference>
<dbReference type="PANTHER" id="PTHR22804:SF41">
    <property type="entry name" value="BREVICAN CORE PROTEIN"/>
    <property type="match status" value="1"/>
</dbReference>
<dbReference type="PROSITE" id="PS00022">
    <property type="entry name" value="EGF_1"/>
    <property type="match status" value="1"/>
</dbReference>
<dbReference type="CDD" id="cd03520">
    <property type="entry name" value="Link_domain_CSPGs_modules_2_4"/>
    <property type="match status" value="1"/>
</dbReference>
<dbReference type="Pfam" id="PF00193">
    <property type="entry name" value="Xlink"/>
    <property type="match status" value="2"/>
</dbReference>
<evidence type="ECO:0000259" key="15">
    <source>
        <dbReference type="PROSITE" id="PS50041"/>
    </source>
</evidence>
<feature type="domain" description="Ig-like" evidence="16">
    <location>
        <begin position="34"/>
        <end position="157"/>
    </location>
</feature>
<comment type="subcellular location">
    <subcellularLocation>
        <location evidence="1">Secreted</location>
    </subcellularLocation>
</comment>
<dbReference type="InterPro" id="IPR001304">
    <property type="entry name" value="C-type_lectin-like"/>
</dbReference>
<dbReference type="SMART" id="SM00032">
    <property type="entry name" value="CCP"/>
    <property type="match status" value="1"/>
</dbReference>
<feature type="chain" id="PRO_5046528508" evidence="13">
    <location>
        <begin position="28"/>
        <end position="892"/>
    </location>
</feature>
<protein>
    <submittedName>
        <fullName evidence="19">Brevican</fullName>
    </submittedName>
</protein>
<dbReference type="PROSITE" id="PS50835">
    <property type="entry name" value="IG_LIKE"/>
    <property type="match status" value="1"/>
</dbReference>
<feature type="signal peptide" evidence="13">
    <location>
        <begin position="1"/>
        <end position="27"/>
    </location>
</feature>
<dbReference type="GO" id="GO:0001501">
    <property type="term" value="P:skeletal system development"/>
    <property type="evidence" value="ECO:0007669"/>
    <property type="project" value="TreeGrafter"/>
</dbReference>
<dbReference type="Ensembl" id="ENSTNIT00000016171.1">
    <property type="protein sequence ID" value="ENSTNIP00000015960.1"/>
    <property type="gene ID" value="ENSTNIG00000012981.1"/>
</dbReference>
<feature type="region of interest" description="Disordered" evidence="12">
    <location>
        <begin position="408"/>
        <end position="484"/>
    </location>
</feature>
<feature type="disulfide bond" evidence="10">
    <location>
        <begin position="833"/>
        <end position="876"/>
    </location>
</feature>
<dbReference type="OMA" id="RWEAPQI"/>
<reference evidence="19" key="3">
    <citation type="submission" date="2025-09" db="UniProtKB">
        <authorList>
            <consortium name="Ensembl"/>
        </authorList>
    </citation>
    <scope>IDENTIFICATION</scope>
</reference>
<dbReference type="Gene3D" id="2.60.40.10">
    <property type="entry name" value="Immunoglobulins"/>
    <property type="match status" value="1"/>
</dbReference>
<dbReference type="SMART" id="SM00406">
    <property type="entry name" value="IGv"/>
    <property type="match status" value="1"/>
</dbReference>
<dbReference type="InterPro" id="IPR000436">
    <property type="entry name" value="Sushi_SCR_CCP_dom"/>
</dbReference>
<dbReference type="CDD" id="cd03517">
    <property type="entry name" value="Link_domain_CSPGs_modules_1_3"/>
    <property type="match status" value="1"/>
</dbReference>
<dbReference type="InParanoid" id="H3D620"/>
<dbReference type="InterPro" id="IPR013106">
    <property type="entry name" value="Ig_V-set"/>
</dbReference>
<keyword evidence="9" id="KW-0245">EGF-like domain</keyword>
<dbReference type="InterPro" id="IPR007110">
    <property type="entry name" value="Ig-like_dom"/>
</dbReference>
<feature type="domain" description="EGF-like" evidence="14">
    <location>
        <begin position="665"/>
        <end position="700"/>
    </location>
</feature>
<dbReference type="InterPro" id="IPR035976">
    <property type="entry name" value="Sushi/SCR/CCP_sf"/>
</dbReference>
<evidence type="ECO:0000256" key="2">
    <source>
        <dbReference type="ARBA" id="ARBA00022525"/>
    </source>
</evidence>
<feature type="region of interest" description="Disordered" evidence="12">
    <location>
        <begin position="361"/>
        <end position="382"/>
    </location>
</feature>
<evidence type="ECO:0000256" key="4">
    <source>
        <dbReference type="ARBA" id="ARBA00022737"/>
    </source>
</evidence>
<feature type="disulfide bond" evidence="9">
    <location>
        <begin position="690"/>
        <end position="699"/>
    </location>
</feature>
<evidence type="ECO:0000259" key="16">
    <source>
        <dbReference type="PROSITE" id="PS50835"/>
    </source>
</evidence>
<evidence type="ECO:0000259" key="14">
    <source>
        <dbReference type="PROSITE" id="PS50026"/>
    </source>
</evidence>
<evidence type="ECO:0000313" key="19">
    <source>
        <dbReference type="Ensembl" id="ENSTNIP00000015960.1"/>
    </source>
</evidence>
<dbReference type="SUPFAM" id="SSF56436">
    <property type="entry name" value="C-type lectin-like"/>
    <property type="match status" value="3"/>
</dbReference>
<dbReference type="Pfam" id="PF00059">
    <property type="entry name" value="Lectin_C"/>
    <property type="match status" value="1"/>
</dbReference>
<keyword evidence="4" id="KW-0677">Repeat</keyword>
<keyword evidence="8" id="KW-0393">Immunoglobulin domain</keyword>
<feature type="domain" description="C-type lectin" evidence="15">
    <location>
        <begin position="713"/>
        <end position="827"/>
    </location>
</feature>
<dbReference type="PROSITE" id="PS50963">
    <property type="entry name" value="LINK_2"/>
    <property type="match status" value="2"/>
</dbReference>
<dbReference type="GeneTree" id="ENSGT00940000157343"/>
<dbReference type="InterPro" id="IPR016186">
    <property type="entry name" value="C-type_lectin-like/link_sf"/>
</dbReference>
<dbReference type="GO" id="GO:0010001">
    <property type="term" value="P:glial cell differentiation"/>
    <property type="evidence" value="ECO:0007669"/>
    <property type="project" value="TreeGrafter"/>
</dbReference>
<evidence type="ECO:0000256" key="10">
    <source>
        <dbReference type="PROSITE-ProRule" id="PRU00302"/>
    </source>
</evidence>
<proteinExistence type="predicted"/>
<evidence type="ECO:0000259" key="18">
    <source>
        <dbReference type="PROSITE" id="PS50963"/>
    </source>
</evidence>
<keyword evidence="20" id="KW-1185">Reference proteome</keyword>
<dbReference type="CDD" id="cd00033">
    <property type="entry name" value="CCP"/>
    <property type="match status" value="1"/>
</dbReference>
<dbReference type="SMART" id="SM00034">
    <property type="entry name" value="CLECT"/>
    <property type="match status" value="1"/>
</dbReference>
<dbReference type="GO" id="GO:0007417">
    <property type="term" value="P:central nervous system development"/>
    <property type="evidence" value="ECO:0007669"/>
    <property type="project" value="TreeGrafter"/>
</dbReference>
<feature type="compositionally biased region" description="Low complexity" evidence="12">
    <location>
        <begin position="370"/>
        <end position="382"/>
    </location>
</feature>
<feature type="region of interest" description="Disordered" evidence="12">
    <location>
        <begin position="568"/>
        <end position="633"/>
    </location>
</feature>
<feature type="disulfide bond" evidence="11">
    <location>
        <begin position="210"/>
        <end position="231"/>
    </location>
</feature>
<dbReference type="PANTHER" id="PTHR22804">
    <property type="entry name" value="AGGRECAN/VERSICAN PROTEOGLYCAN"/>
    <property type="match status" value="1"/>
</dbReference>
<dbReference type="Gene3D" id="3.10.100.10">
    <property type="entry name" value="Mannose-Binding Protein A, subunit A"/>
    <property type="match status" value="3"/>
</dbReference>
<feature type="region of interest" description="Disordered" evidence="12">
    <location>
        <begin position="519"/>
        <end position="556"/>
    </location>
</feature>
<feature type="compositionally biased region" description="Gly residues" evidence="12">
    <location>
        <begin position="456"/>
        <end position="468"/>
    </location>
</feature>
<dbReference type="PROSITE" id="PS50041">
    <property type="entry name" value="C_TYPE_LECTIN_2"/>
    <property type="match status" value="1"/>
</dbReference>
<feature type="compositionally biased region" description="Low complexity" evidence="12">
    <location>
        <begin position="526"/>
        <end position="543"/>
    </location>
</feature>
<dbReference type="Gene3D" id="2.10.70.10">
    <property type="entry name" value="Complement Module, domain 1"/>
    <property type="match status" value="1"/>
</dbReference>
<keyword evidence="2" id="KW-0964">Secreted</keyword>
<dbReference type="STRING" id="99883.ENSTNIP00000015960"/>
<feature type="disulfide bond" evidence="10">
    <location>
        <begin position="862"/>
        <end position="889"/>
    </location>
</feature>
<keyword evidence="6 9" id="KW-1015">Disulfide bond</keyword>
<evidence type="ECO:0000256" key="8">
    <source>
        <dbReference type="ARBA" id="ARBA00023319"/>
    </source>
</evidence>
<dbReference type="GO" id="GO:0005540">
    <property type="term" value="F:hyaluronic acid binding"/>
    <property type="evidence" value="ECO:0007669"/>
    <property type="project" value="InterPro"/>
</dbReference>
<feature type="domain" description="Link" evidence="18">
    <location>
        <begin position="262"/>
        <end position="361"/>
    </location>
</feature>